<dbReference type="KEGG" id="nec:KGD82_08650"/>
<dbReference type="SUPFAM" id="SSF46894">
    <property type="entry name" value="C-terminal effector domain of the bipartite response regulators"/>
    <property type="match status" value="1"/>
</dbReference>
<feature type="domain" description="HTH luxR-type" evidence="5">
    <location>
        <begin position="43"/>
        <end position="108"/>
    </location>
</feature>
<organism evidence="6 7">
    <name type="scientific">Nocardiopsis eucommiae</name>
    <dbReference type="NCBI Taxonomy" id="2831970"/>
    <lineage>
        <taxon>Bacteria</taxon>
        <taxon>Bacillati</taxon>
        <taxon>Actinomycetota</taxon>
        <taxon>Actinomycetes</taxon>
        <taxon>Streptosporangiales</taxon>
        <taxon>Nocardiopsidaceae</taxon>
        <taxon>Nocardiopsis</taxon>
    </lineage>
</organism>
<proteinExistence type="predicted"/>
<sequence>MALFERQTRALRARHALPDPDGHAATSPAPERAALPAGPTPAAGSPPAGLTPREVEVLVEVARGSSNREVGEALFISGKTVSVHLSNAMGKLGVRNRTAAVARPRELGLV</sequence>
<dbReference type="Gene3D" id="1.10.10.10">
    <property type="entry name" value="Winged helix-like DNA-binding domain superfamily/Winged helix DNA-binding domain"/>
    <property type="match status" value="1"/>
</dbReference>
<keyword evidence="1" id="KW-0805">Transcription regulation</keyword>
<dbReference type="PANTHER" id="PTHR44688:SF16">
    <property type="entry name" value="DNA-BINDING TRANSCRIPTIONAL ACTIVATOR DEVR_DOSR"/>
    <property type="match status" value="1"/>
</dbReference>
<dbReference type="GO" id="GO:0003677">
    <property type="term" value="F:DNA binding"/>
    <property type="evidence" value="ECO:0007669"/>
    <property type="project" value="UniProtKB-KW"/>
</dbReference>
<evidence type="ECO:0000256" key="4">
    <source>
        <dbReference type="SAM" id="MobiDB-lite"/>
    </source>
</evidence>
<dbReference type="AlphaFoldDB" id="A0A975LBB9"/>
<dbReference type="SMART" id="SM00421">
    <property type="entry name" value="HTH_LUXR"/>
    <property type="match status" value="1"/>
</dbReference>
<evidence type="ECO:0000313" key="7">
    <source>
        <dbReference type="Proteomes" id="UP000682416"/>
    </source>
</evidence>
<keyword evidence="3" id="KW-0804">Transcription</keyword>
<keyword evidence="7" id="KW-1185">Reference proteome</keyword>
<dbReference type="PROSITE" id="PS50043">
    <property type="entry name" value="HTH_LUXR_2"/>
    <property type="match status" value="1"/>
</dbReference>
<dbReference type="InterPro" id="IPR000792">
    <property type="entry name" value="Tscrpt_reg_LuxR_C"/>
</dbReference>
<dbReference type="Proteomes" id="UP000682416">
    <property type="component" value="Chromosome"/>
</dbReference>
<feature type="compositionally biased region" description="Low complexity" evidence="4">
    <location>
        <begin position="33"/>
        <end position="51"/>
    </location>
</feature>
<dbReference type="InterPro" id="IPR016032">
    <property type="entry name" value="Sig_transdc_resp-reg_C-effctor"/>
</dbReference>
<name>A0A975LBB9_9ACTN</name>
<dbReference type="InterPro" id="IPR036388">
    <property type="entry name" value="WH-like_DNA-bd_sf"/>
</dbReference>
<dbReference type="PANTHER" id="PTHR44688">
    <property type="entry name" value="DNA-BINDING TRANSCRIPTIONAL ACTIVATOR DEVR_DOSR"/>
    <property type="match status" value="1"/>
</dbReference>
<gene>
    <name evidence="6" type="ORF">KGD82_08650</name>
</gene>
<evidence type="ECO:0000256" key="3">
    <source>
        <dbReference type="ARBA" id="ARBA00023163"/>
    </source>
</evidence>
<evidence type="ECO:0000256" key="2">
    <source>
        <dbReference type="ARBA" id="ARBA00023125"/>
    </source>
</evidence>
<dbReference type="Pfam" id="PF00196">
    <property type="entry name" value="GerE"/>
    <property type="match status" value="1"/>
</dbReference>
<evidence type="ECO:0000259" key="5">
    <source>
        <dbReference type="PROSITE" id="PS50043"/>
    </source>
</evidence>
<dbReference type="GO" id="GO:0006355">
    <property type="term" value="P:regulation of DNA-templated transcription"/>
    <property type="evidence" value="ECO:0007669"/>
    <property type="project" value="InterPro"/>
</dbReference>
<protein>
    <submittedName>
        <fullName evidence="6">Response regulator transcription factor</fullName>
    </submittedName>
</protein>
<dbReference type="PRINTS" id="PR00038">
    <property type="entry name" value="HTHLUXR"/>
</dbReference>
<dbReference type="EMBL" id="CP074402">
    <property type="protein sequence ID" value="QVJ02515.1"/>
    <property type="molecule type" value="Genomic_DNA"/>
</dbReference>
<accession>A0A975LBB9</accession>
<keyword evidence="2" id="KW-0238">DNA-binding</keyword>
<feature type="region of interest" description="Disordered" evidence="4">
    <location>
        <begin position="1"/>
        <end position="51"/>
    </location>
</feature>
<evidence type="ECO:0000256" key="1">
    <source>
        <dbReference type="ARBA" id="ARBA00023015"/>
    </source>
</evidence>
<dbReference type="PROSITE" id="PS00622">
    <property type="entry name" value="HTH_LUXR_1"/>
    <property type="match status" value="1"/>
</dbReference>
<evidence type="ECO:0000313" key="6">
    <source>
        <dbReference type="EMBL" id="QVJ02515.1"/>
    </source>
</evidence>
<dbReference type="CDD" id="cd06170">
    <property type="entry name" value="LuxR_C_like"/>
    <property type="match status" value="1"/>
</dbReference>
<reference evidence="6" key="1">
    <citation type="submission" date="2021-05" db="EMBL/GenBank/DDBJ databases">
        <authorList>
            <person name="Kaiqin L."/>
            <person name="Jian G."/>
        </authorList>
    </citation>
    <scope>NUCLEOTIDE SEQUENCE</scope>
    <source>
        <strain evidence="6">HDS5</strain>
    </source>
</reference>